<dbReference type="InterPro" id="IPR005119">
    <property type="entry name" value="LysR_subst-bd"/>
</dbReference>
<dbReference type="PANTHER" id="PTHR30126">
    <property type="entry name" value="HTH-TYPE TRANSCRIPTIONAL REGULATOR"/>
    <property type="match status" value="1"/>
</dbReference>
<dbReference type="SUPFAM" id="SSF46785">
    <property type="entry name" value="Winged helix' DNA-binding domain"/>
    <property type="match status" value="1"/>
</dbReference>
<evidence type="ECO:0000313" key="6">
    <source>
        <dbReference type="EMBL" id="BCO10434.1"/>
    </source>
</evidence>
<evidence type="ECO:0000259" key="5">
    <source>
        <dbReference type="PROSITE" id="PS50931"/>
    </source>
</evidence>
<dbReference type="Pfam" id="PF03466">
    <property type="entry name" value="LysR_substrate"/>
    <property type="match status" value="1"/>
</dbReference>
<dbReference type="Proteomes" id="UP001063350">
    <property type="component" value="Chromosome"/>
</dbReference>
<dbReference type="GO" id="GO:0000976">
    <property type="term" value="F:transcription cis-regulatory region binding"/>
    <property type="evidence" value="ECO:0007669"/>
    <property type="project" value="TreeGrafter"/>
</dbReference>
<name>A0A915U364_9BACT</name>
<dbReference type="PROSITE" id="PS50931">
    <property type="entry name" value="HTH_LYSR"/>
    <property type="match status" value="1"/>
</dbReference>
<keyword evidence="7" id="KW-1185">Reference proteome</keyword>
<evidence type="ECO:0000256" key="3">
    <source>
        <dbReference type="ARBA" id="ARBA00023125"/>
    </source>
</evidence>
<accession>A0A915U364</accession>
<dbReference type="SUPFAM" id="SSF53850">
    <property type="entry name" value="Periplasmic binding protein-like II"/>
    <property type="match status" value="1"/>
</dbReference>
<dbReference type="GO" id="GO:0003700">
    <property type="term" value="F:DNA-binding transcription factor activity"/>
    <property type="evidence" value="ECO:0007669"/>
    <property type="project" value="InterPro"/>
</dbReference>
<evidence type="ECO:0000313" key="7">
    <source>
        <dbReference type="Proteomes" id="UP001063350"/>
    </source>
</evidence>
<dbReference type="PANTHER" id="PTHR30126:SF39">
    <property type="entry name" value="HTH-TYPE TRANSCRIPTIONAL REGULATOR CYSL"/>
    <property type="match status" value="1"/>
</dbReference>
<feature type="domain" description="HTH lysR-type" evidence="5">
    <location>
        <begin position="1"/>
        <end position="58"/>
    </location>
</feature>
<evidence type="ECO:0000256" key="2">
    <source>
        <dbReference type="ARBA" id="ARBA00023015"/>
    </source>
</evidence>
<dbReference type="Gene3D" id="3.40.190.290">
    <property type="match status" value="1"/>
</dbReference>
<dbReference type="InterPro" id="IPR047788">
    <property type="entry name" value="LysR-like_Sec_metab"/>
</dbReference>
<dbReference type="FunFam" id="1.10.10.10:FF:000001">
    <property type="entry name" value="LysR family transcriptional regulator"/>
    <property type="match status" value="1"/>
</dbReference>
<dbReference type="AlphaFoldDB" id="A0A915U364"/>
<dbReference type="KEGG" id="ddu:GF1_28100"/>
<keyword evidence="4" id="KW-0804">Transcription</keyword>
<dbReference type="CDD" id="cd08420">
    <property type="entry name" value="PBP2_CysL_like"/>
    <property type="match status" value="1"/>
</dbReference>
<dbReference type="Pfam" id="PF00126">
    <property type="entry name" value="HTH_1"/>
    <property type="match status" value="1"/>
</dbReference>
<protein>
    <submittedName>
        <fullName evidence="6">LysR family transcriptional regulator</fullName>
    </submittedName>
</protein>
<proteinExistence type="inferred from homology"/>
<gene>
    <name evidence="6" type="ORF">GF1_28100</name>
</gene>
<sequence>MELRKLEVFCKVVELGSFTRAAEAVLLSQPTVSEHVRSLEQELGQKLLDRLGREIEPTPVGRLLYDYGRRMIRLHQDALQAVEQYGGRLIGRILIGSGTIPGTYILPRLIGSFRRQYPSIRATLRISASRHIAREVLHGELEIGVIGARWNETGLIWEEVFSDQLVLVVSPGHPWASRNSVDLEELLHEPFILRESGSGTRRVFTQILEQHGLRPSQLQEVAEIGSTAAVKEAVRAGIGISILSSRAVADDERCGQLVTVPVNDVVMHRPFYLIRRKRRELSPVASVFLQYLLAQAHPTGTETPADNNSDS</sequence>
<dbReference type="NCBIfam" id="NF040786">
    <property type="entry name" value="LysR_Sec_metab"/>
    <property type="match status" value="1"/>
</dbReference>
<dbReference type="InterPro" id="IPR000847">
    <property type="entry name" value="LysR_HTH_N"/>
</dbReference>
<dbReference type="InterPro" id="IPR036388">
    <property type="entry name" value="WH-like_DNA-bd_sf"/>
</dbReference>
<keyword evidence="3" id="KW-0238">DNA-binding</keyword>
<dbReference type="Gene3D" id="1.10.10.10">
    <property type="entry name" value="Winged helix-like DNA-binding domain superfamily/Winged helix DNA-binding domain"/>
    <property type="match status" value="1"/>
</dbReference>
<dbReference type="PRINTS" id="PR00039">
    <property type="entry name" value="HTHLYSR"/>
</dbReference>
<evidence type="ECO:0000256" key="4">
    <source>
        <dbReference type="ARBA" id="ARBA00023163"/>
    </source>
</evidence>
<comment type="similarity">
    <text evidence="1">Belongs to the LysR transcriptional regulatory family.</text>
</comment>
<evidence type="ECO:0000256" key="1">
    <source>
        <dbReference type="ARBA" id="ARBA00009437"/>
    </source>
</evidence>
<keyword evidence="2" id="KW-0805">Transcription regulation</keyword>
<reference evidence="6" key="1">
    <citation type="submission" date="2020-12" db="EMBL/GenBank/DDBJ databases">
        <title>Desulfobium dissulfuricans gen. nov., sp. nov., a novel mesophilic, sulfate-reducing bacterium isolated from a deep-sea hydrothermal vent.</title>
        <authorList>
            <person name="Hashimoto Y."/>
            <person name="Tame A."/>
            <person name="Sawayama S."/>
            <person name="Miyazaki J."/>
            <person name="Takai K."/>
            <person name="Nakagawa S."/>
        </authorList>
    </citation>
    <scope>NUCLEOTIDE SEQUENCE</scope>
    <source>
        <strain evidence="6">GF1</strain>
    </source>
</reference>
<organism evidence="6 7">
    <name type="scientific">Desulfolithobacter dissulfuricans</name>
    <dbReference type="NCBI Taxonomy" id="2795293"/>
    <lineage>
        <taxon>Bacteria</taxon>
        <taxon>Pseudomonadati</taxon>
        <taxon>Thermodesulfobacteriota</taxon>
        <taxon>Desulfobulbia</taxon>
        <taxon>Desulfobulbales</taxon>
        <taxon>Desulfobulbaceae</taxon>
        <taxon>Desulfolithobacter</taxon>
    </lineage>
</organism>
<dbReference type="RefSeq" id="WP_267927165.1">
    <property type="nucleotide sequence ID" value="NZ_AP024233.1"/>
</dbReference>
<dbReference type="InterPro" id="IPR036390">
    <property type="entry name" value="WH_DNA-bd_sf"/>
</dbReference>
<dbReference type="EMBL" id="AP024233">
    <property type="protein sequence ID" value="BCO10434.1"/>
    <property type="molecule type" value="Genomic_DNA"/>
</dbReference>